<evidence type="ECO:0000313" key="1">
    <source>
        <dbReference type="EMBL" id="NMP25163.1"/>
    </source>
</evidence>
<name>A0A7Y0L8A7_9FIRM</name>
<organism evidence="1 2">
    <name type="scientific">Sulfobacillus harzensis</name>
    <dbReference type="NCBI Taxonomy" id="2729629"/>
    <lineage>
        <taxon>Bacteria</taxon>
        <taxon>Bacillati</taxon>
        <taxon>Bacillota</taxon>
        <taxon>Clostridia</taxon>
        <taxon>Eubacteriales</taxon>
        <taxon>Clostridiales Family XVII. Incertae Sedis</taxon>
        <taxon>Sulfobacillus</taxon>
    </lineage>
</organism>
<dbReference type="Proteomes" id="UP000533476">
    <property type="component" value="Unassembled WGS sequence"/>
</dbReference>
<proteinExistence type="predicted"/>
<comment type="caution">
    <text evidence="1">The sequence shown here is derived from an EMBL/GenBank/DDBJ whole genome shotgun (WGS) entry which is preliminary data.</text>
</comment>
<dbReference type="EMBL" id="JABBVZ010000277">
    <property type="protein sequence ID" value="NMP25163.1"/>
    <property type="molecule type" value="Genomic_DNA"/>
</dbReference>
<evidence type="ECO:0000313" key="2">
    <source>
        <dbReference type="Proteomes" id="UP000533476"/>
    </source>
</evidence>
<sequence length="51" mass="5414">MATAVGVANFGLLRVVPTRHVWATSIGQQVSIPHHVTHSASSLARVQPQLS</sequence>
<accession>A0A7Y0L8A7</accession>
<gene>
    <name evidence="1" type="ORF">HIJ39_22995</name>
</gene>
<reference evidence="1 2" key="1">
    <citation type="submission" date="2020-04" db="EMBL/GenBank/DDBJ databases">
        <authorList>
            <person name="Zhang R."/>
            <person name="Schippers A."/>
        </authorList>
    </citation>
    <scope>NUCLEOTIDE SEQUENCE [LARGE SCALE GENOMIC DNA]</scope>
    <source>
        <strain evidence="1 2">DSM 109850</strain>
    </source>
</reference>
<protein>
    <submittedName>
        <fullName evidence="1">Uncharacterized protein</fullName>
    </submittedName>
</protein>
<dbReference type="AlphaFoldDB" id="A0A7Y0L8A7"/>
<dbReference type="RefSeq" id="WP_169103351.1">
    <property type="nucleotide sequence ID" value="NZ_JABBVZ010000277.1"/>
</dbReference>
<keyword evidence="2" id="KW-1185">Reference proteome</keyword>